<sequence length="79" mass="8740">MTLRELSAFLAELLERESSDTAREIRHLYRIIRNAWLHKEHVVVAGVSKEAISGLLRCCRARGAGSSHALIAGIMATIL</sequence>
<accession>A0A8I1DLX5</accession>
<name>A0A8I1DLX5_BURCE</name>
<protein>
    <submittedName>
        <fullName evidence="1">Uncharacterized protein</fullName>
    </submittedName>
</protein>
<dbReference type="Proteomes" id="UP000645612">
    <property type="component" value="Unassembled WGS sequence"/>
</dbReference>
<evidence type="ECO:0000313" key="2">
    <source>
        <dbReference type="Proteomes" id="UP000645612"/>
    </source>
</evidence>
<dbReference type="RefSeq" id="WP_176130474.1">
    <property type="nucleotide sequence ID" value="NZ_CADDZZ010000008.1"/>
</dbReference>
<organism evidence="1 2">
    <name type="scientific">Burkholderia cepacia</name>
    <name type="common">Pseudomonas cepacia</name>
    <dbReference type="NCBI Taxonomy" id="292"/>
    <lineage>
        <taxon>Bacteria</taxon>
        <taxon>Pseudomonadati</taxon>
        <taxon>Pseudomonadota</taxon>
        <taxon>Betaproteobacteria</taxon>
        <taxon>Burkholderiales</taxon>
        <taxon>Burkholderiaceae</taxon>
        <taxon>Burkholderia</taxon>
        <taxon>Burkholderia cepacia complex</taxon>
    </lineage>
</organism>
<dbReference type="EMBL" id="JAEDXG010000009">
    <property type="protein sequence ID" value="MBH9697105.1"/>
    <property type="molecule type" value="Genomic_DNA"/>
</dbReference>
<dbReference type="AlphaFoldDB" id="A0A8I1DLX5"/>
<evidence type="ECO:0000313" key="1">
    <source>
        <dbReference type="EMBL" id="MBH9697105.1"/>
    </source>
</evidence>
<proteinExistence type="predicted"/>
<gene>
    <name evidence="1" type="ORF">JAO13_11715</name>
</gene>
<comment type="caution">
    <text evidence="1">The sequence shown here is derived from an EMBL/GenBank/DDBJ whole genome shotgun (WGS) entry which is preliminary data.</text>
</comment>
<reference evidence="1" key="1">
    <citation type="submission" date="2020-12" db="EMBL/GenBank/DDBJ databases">
        <title>Burkholderia cepacia complex in Mexico.</title>
        <authorList>
            <person name="Estrada P."/>
        </authorList>
    </citation>
    <scope>NUCLEOTIDE SEQUENCE</scope>
    <source>
        <strain evidence="1">871</strain>
    </source>
</reference>